<keyword evidence="4" id="KW-0813">Transport</keyword>
<keyword evidence="5 9" id="KW-1003">Cell membrane</keyword>
<keyword evidence="10" id="KW-0175">Coiled coil</keyword>
<evidence type="ECO:0000256" key="1">
    <source>
        <dbReference type="ARBA" id="ARBA00004651"/>
    </source>
</evidence>
<feature type="coiled-coil region" evidence="10">
    <location>
        <begin position="247"/>
        <end position="281"/>
    </location>
</feature>
<comment type="caution">
    <text evidence="12">The sequence shown here is derived from an EMBL/GenBank/DDBJ whole genome shotgun (WGS) entry which is preliminary data.</text>
</comment>
<dbReference type="PANTHER" id="PTHR43470">
    <property type="entry name" value="PHOSPHATE TRANSPORT SYSTEM PERMEASE PROTEIN PSTA-RELATED"/>
    <property type="match status" value="1"/>
</dbReference>
<reference evidence="12" key="1">
    <citation type="journal article" date="2014" name="Int. J. Syst. Evol. Microbiol.">
        <title>Complete genome of a new Firmicutes species belonging to the dominant human colonic microbiota ('Ruminococcus bicirculans') reveals two chromosomes and a selective capacity to utilize plant glucans.</title>
        <authorList>
            <consortium name="NISC Comparative Sequencing Program"/>
            <person name="Wegmann U."/>
            <person name="Louis P."/>
            <person name="Goesmann A."/>
            <person name="Henrissat B."/>
            <person name="Duncan S.H."/>
            <person name="Flint H.J."/>
        </authorList>
    </citation>
    <scope>NUCLEOTIDE SEQUENCE</scope>
    <source>
        <strain evidence="12">NBRC 107169</strain>
    </source>
</reference>
<reference evidence="12" key="2">
    <citation type="submission" date="2023-01" db="EMBL/GenBank/DDBJ databases">
        <title>Draft genome sequence of Maritalea porphyrae strain NBRC 107169.</title>
        <authorList>
            <person name="Sun Q."/>
            <person name="Mori K."/>
        </authorList>
    </citation>
    <scope>NUCLEOTIDE SEQUENCE</scope>
    <source>
        <strain evidence="12">NBRC 107169</strain>
    </source>
</reference>
<dbReference type="InterPro" id="IPR024573">
    <property type="entry name" value="DUF3333"/>
</dbReference>
<dbReference type="PROSITE" id="PS50928">
    <property type="entry name" value="ABC_TM1"/>
    <property type="match status" value="1"/>
</dbReference>
<evidence type="ECO:0000256" key="9">
    <source>
        <dbReference type="RuleBase" id="RU363043"/>
    </source>
</evidence>
<dbReference type="NCBIfam" id="TIGR00974">
    <property type="entry name" value="3a0107s02c"/>
    <property type="match status" value="1"/>
</dbReference>
<evidence type="ECO:0000256" key="8">
    <source>
        <dbReference type="ARBA" id="ARBA00023136"/>
    </source>
</evidence>
<dbReference type="Pfam" id="PF11812">
    <property type="entry name" value="DUF3333"/>
    <property type="match status" value="1"/>
</dbReference>
<name>A0ABQ5URP4_9HYPH</name>
<sequence>MTDLADDKLQQFTSVHTSEEARARLAKRYRTESYFKWIGRAAIGVSVGFLLLLLSSVVGQGLPAFTFNFVSLPFNLTAQNLGTDGSDYDALKQADYDGIIRDAIRGEFPEVTSRKGKRALGGILSSGSSVYLRQQILDDPSIIGSNKQVEVPISDFADLYLKGQISGSTYTDGKANLKIENQGKEYRLIADSPIFADALASAKTQLGVQVASLRNQQAGALRSKAKLEGEIIALQERLPNTTDAAVKERLEKTLAKTEKDLAILLKRIDALEKQAVALDERIANKGLGENLTGEMPSSLLYVGDSVLKLTSVTPNTAMAVAYLPLDETVTEAASGTWRLRTLDVVEDNRKFSDQEIVWTDQLAERGYVRNGFNSIFFTRGASREPEMAGVLGAVIGSALTLIVTLALSFPLGVAAAIYLEEFAPKNRWTTIIEVNINNLAAVPSIVFGLLGLAVFLNYFELDRSAPYVGGMVLALMTLPTIIIASRAALRAVPPSIREAALGIGASRLQTVTHHVLPLAMPGILTGTIIGMAQALGETAPLLMIGMVAFVVDVPAAFSDPATVLPVQIFMWADFPEPAFQQRTSAAIMVLLAFLIAMNAIAVVLRKRFERRW</sequence>
<evidence type="ECO:0000256" key="10">
    <source>
        <dbReference type="SAM" id="Coils"/>
    </source>
</evidence>
<keyword evidence="7 9" id="KW-1133">Transmembrane helix</keyword>
<feature type="domain" description="ABC transmembrane type-1" evidence="11">
    <location>
        <begin position="394"/>
        <end position="601"/>
    </location>
</feature>
<dbReference type="Proteomes" id="UP001161405">
    <property type="component" value="Unassembled WGS sequence"/>
</dbReference>
<dbReference type="InterPro" id="IPR005672">
    <property type="entry name" value="Phosphate_PstA"/>
</dbReference>
<feature type="transmembrane region" description="Helical" evidence="9">
    <location>
        <begin position="37"/>
        <end position="58"/>
    </location>
</feature>
<proteinExistence type="inferred from homology"/>
<gene>
    <name evidence="12" type="ORF">GCM10007879_17930</name>
</gene>
<evidence type="ECO:0000256" key="5">
    <source>
        <dbReference type="ARBA" id="ARBA00022475"/>
    </source>
</evidence>
<dbReference type="RefSeq" id="WP_379863468.1">
    <property type="nucleotide sequence ID" value="NZ_JBHMDU010000002.1"/>
</dbReference>
<dbReference type="SUPFAM" id="SSF161098">
    <property type="entry name" value="MetI-like"/>
    <property type="match status" value="1"/>
</dbReference>
<dbReference type="EMBL" id="BSNI01000002">
    <property type="protein sequence ID" value="GLQ17544.1"/>
    <property type="molecule type" value="Genomic_DNA"/>
</dbReference>
<accession>A0ABQ5URP4</accession>
<keyword evidence="6 9" id="KW-0812">Transmembrane</keyword>
<dbReference type="InterPro" id="IPR000515">
    <property type="entry name" value="MetI-like"/>
</dbReference>
<keyword evidence="8 9" id="KW-0472">Membrane</keyword>
<feature type="transmembrane region" description="Helical" evidence="9">
    <location>
        <begin position="439"/>
        <end position="459"/>
    </location>
</feature>
<comment type="similarity">
    <text evidence="2 9">Belongs to the binding-protein-dependent transport system permease family. CysTW subfamily.</text>
</comment>
<evidence type="ECO:0000313" key="12">
    <source>
        <dbReference type="EMBL" id="GLQ17544.1"/>
    </source>
</evidence>
<comment type="subcellular location">
    <subcellularLocation>
        <location evidence="9">Cell inner membrane</location>
        <topology evidence="9">Multi-pass membrane protein</topology>
    </subcellularLocation>
    <subcellularLocation>
        <location evidence="1">Cell membrane</location>
        <topology evidence="1">Multi-pass membrane protein</topology>
    </subcellularLocation>
</comment>
<feature type="transmembrane region" description="Helical" evidence="9">
    <location>
        <begin position="390"/>
        <end position="419"/>
    </location>
</feature>
<keyword evidence="13" id="KW-1185">Reference proteome</keyword>
<evidence type="ECO:0000256" key="2">
    <source>
        <dbReference type="ARBA" id="ARBA00007069"/>
    </source>
</evidence>
<feature type="transmembrane region" description="Helical" evidence="9">
    <location>
        <begin position="585"/>
        <end position="604"/>
    </location>
</feature>
<feature type="transmembrane region" description="Helical" evidence="9">
    <location>
        <begin position="465"/>
        <end position="489"/>
    </location>
</feature>
<dbReference type="CDD" id="cd06261">
    <property type="entry name" value="TM_PBP2"/>
    <property type="match status" value="1"/>
</dbReference>
<dbReference type="PANTHER" id="PTHR43470:SF5">
    <property type="entry name" value="PHOSPHATE TRANSPORT SYSTEM PERMEASE PROTEIN PSTA"/>
    <property type="match status" value="1"/>
</dbReference>
<evidence type="ECO:0000313" key="13">
    <source>
        <dbReference type="Proteomes" id="UP001161405"/>
    </source>
</evidence>
<evidence type="ECO:0000256" key="3">
    <source>
        <dbReference type="ARBA" id="ARBA00016864"/>
    </source>
</evidence>
<evidence type="ECO:0000256" key="7">
    <source>
        <dbReference type="ARBA" id="ARBA00022989"/>
    </source>
</evidence>
<comment type="caution">
    <text evidence="9">Lacks conserved residue(s) required for the propagation of feature annotation.</text>
</comment>
<dbReference type="Gene3D" id="1.10.3720.10">
    <property type="entry name" value="MetI-like"/>
    <property type="match status" value="1"/>
</dbReference>
<evidence type="ECO:0000259" key="11">
    <source>
        <dbReference type="PROSITE" id="PS50928"/>
    </source>
</evidence>
<evidence type="ECO:0000256" key="4">
    <source>
        <dbReference type="ARBA" id="ARBA00022448"/>
    </source>
</evidence>
<evidence type="ECO:0000256" key="6">
    <source>
        <dbReference type="ARBA" id="ARBA00022692"/>
    </source>
</evidence>
<dbReference type="Pfam" id="PF00528">
    <property type="entry name" value="BPD_transp_1"/>
    <property type="match status" value="1"/>
</dbReference>
<organism evidence="12 13">
    <name type="scientific">Maritalea porphyrae</name>
    <dbReference type="NCBI Taxonomy" id="880732"/>
    <lineage>
        <taxon>Bacteria</taxon>
        <taxon>Pseudomonadati</taxon>
        <taxon>Pseudomonadota</taxon>
        <taxon>Alphaproteobacteria</taxon>
        <taxon>Hyphomicrobiales</taxon>
        <taxon>Devosiaceae</taxon>
        <taxon>Maritalea</taxon>
    </lineage>
</organism>
<protein>
    <recommendedName>
        <fullName evidence="3 9">Phosphate transport system permease protein PstA</fullName>
    </recommendedName>
</protein>
<dbReference type="InterPro" id="IPR035906">
    <property type="entry name" value="MetI-like_sf"/>
</dbReference>